<protein>
    <submittedName>
        <fullName evidence="1">DNA alkylation repair protein</fullName>
    </submittedName>
</protein>
<dbReference type="RefSeq" id="WP_310537496.1">
    <property type="nucleotide sequence ID" value="NZ_BAAAOC010000088.1"/>
</dbReference>
<organism evidence="1 2">
    <name type="scientific">Nesterenkonia flava</name>
    <dbReference type="NCBI Taxonomy" id="469799"/>
    <lineage>
        <taxon>Bacteria</taxon>
        <taxon>Bacillati</taxon>
        <taxon>Actinomycetota</taxon>
        <taxon>Actinomycetes</taxon>
        <taxon>Micrococcales</taxon>
        <taxon>Micrococcaceae</taxon>
        <taxon>Nesterenkonia</taxon>
    </lineage>
</organism>
<keyword evidence="2" id="KW-1185">Reference proteome</keyword>
<dbReference type="EMBL" id="JAVKGT010000018">
    <property type="protein sequence ID" value="MDR5712115.1"/>
    <property type="molecule type" value="Genomic_DNA"/>
</dbReference>
<dbReference type="PROSITE" id="PS50194">
    <property type="entry name" value="FILAMIN_REPEAT"/>
    <property type="match status" value="1"/>
</dbReference>
<accession>A0ABU1FTY2</accession>
<reference evidence="2" key="1">
    <citation type="submission" date="2023-07" db="EMBL/GenBank/DDBJ databases">
        <title>Description of three actinobacteria isolated from air of manufacturing shop in a pharmaceutical factory.</title>
        <authorList>
            <person name="Zhang D.-F."/>
        </authorList>
    </citation>
    <scope>NUCLEOTIDE SEQUENCE [LARGE SCALE GENOMIC DNA]</scope>
    <source>
        <strain evidence="2">CCTCC AB 207010</strain>
    </source>
</reference>
<dbReference type="InterPro" id="IPR017868">
    <property type="entry name" value="Filamin/ABP280_repeat-like"/>
</dbReference>
<evidence type="ECO:0000313" key="2">
    <source>
        <dbReference type="Proteomes" id="UP001260872"/>
    </source>
</evidence>
<sequence length="377" mass="41149">MTTEAHMPSADELLGSEVAERLVSVVGEAAENIELTALPRAALTLEGLSLRERADHLRDALLADIPGDYWELASVVRTGVSDPSSLTGWMVWPVTSALALRAVDDDASGLQPAAFDDALALLAELTGRLTSEFAIRTLLRHDLARALEIVFDWTTSPDEHVRRLASEGTRPYLPWAVKVAGITDSPGVTVPLLDALYRDSSDYVRRSVANHLNDLSRDVPELVVGTARRWLAEPDENTAWVVRHGLRTLIKKGHPGALELLGYGPAEVEVDGPHLSTDEVPWGGVVTLRAAVRNTGSEPAQLVVDYVIHHQRANGSLSAKTFKLTTRTLSPGEELRMEKAHSFRQISTRRYYPGEHAVSLQINGVPSEPAPFQLRAP</sequence>
<gene>
    <name evidence="1" type="ORF">RH857_08225</name>
</gene>
<dbReference type="Gene3D" id="1.25.40.290">
    <property type="entry name" value="ARM repeat domains"/>
    <property type="match status" value="1"/>
</dbReference>
<proteinExistence type="predicted"/>
<dbReference type="Proteomes" id="UP001260872">
    <property type="component" value="Unassembled WGS sequence"/>
</dbReference>
<name>A0ABU1FTY2_9MICC</name>
<comment type="caution">
    <text evidence="1">The sequence shown here is derived from an EMBL/GenBank/DDBJ whole genome shotgun (WGS) entry which is preliminary data.</text>
</comment>
<dbReference type="SUPFAM" id="SSF48371">
    <property type="entry name" value="ARM repeat"/>
    <property type="match status" value="1"/>
</dbReference>
<evidence type="ECO:0000313" key="1">
    <source>
        <dbReference type="EMBL" id="MDR5712115.1"/>
    </source>
</evidence>
<dbReference type="InterPro" id="IPR016024">
    <property type="entry name" value="ARM-type_fold"/>
</dbReference>